<dbReference type="PANTHER" id="PTHR11364:SF27">
    <property type="entry name" value="SULFURTRANSFERASE"/>
    <property type="match status" value="1"/>
</dbReference>
<keyword evidence="2" id="KW-0677">Repeat</keyword>
<organism evidence="4 5">
    <name type="scientific">OM182 bacterium BACL3 MAG-120507-bin80</name>
    <dbReference type="NCBI Taxonomy" id="1655577"/>
    <lineage>
        <taxon>Bacteria</taxon>
        <taxon>Pseudomonadati</taxon>
        <taxon>Pseudomonadota</taxon>
        <taxon>Gammaproteobacteria</taxon>
        <taxon>OMG group</taxon>
        <taxon>OM182 clade</taxon>
    </lineage>
</organism>
<dbReference type="Gene3D" id="3.40.250.10">
    <property type="entry name" value="Rhodanese-like domain"/>
    <property type="match status" value="2"/>
</dbReference>
<evidence type="ECO:0000259" key="3">
    <source>
        <dbReference type="PROSITE" id="PS50206"/>
    </source>
</evidence>
<sequence length="307" mass="32663">MQNPRTNPLLNPLMSVAELSALLAQKAGEVVVFDASVPPVVPGYESLNSNEPDAEWRIIPGARRFDYDERLCDPDAVLPHMMPSAALFEQEVRSLGLSKESLVVVYDDVGVYASPRGWWMLKAMGHDNVAVLDGGLRAWIDAGNATDLAGAEWRAGKQNSGDAYPQGDFVAAPRPEAFVDSAAVAEALSDPSCRVLDARSTARFNAQAPEPRPGVRGGHMPGSLSFPFPTVLSGQKMKSALELALLLSPLVQRDQRVITSCGSGLTACVVILGAALAGFSRLSVYDGSWADWGADHALPIIEGPDIG</sequence>
<keyword evidence="1" id="KW-0808">Transferase</keyword>
<evidence type="ECO:0000313" key="5">
    <source>
        <dbReference type="Proteomes" id="UP000051934"/>
    </source>
</evidence>
<proteinExistence type="predicted"/>
<dbReference type="InterPro" id="IPR036873">
    <property type="entry name" value="Rhodanese-like_dom_sf"/>
</dbReference>
<feature type="domain" description="Rhodanese" evidence="3">
    <location>
        <begin position="26"/>
        <end position="148"/>
    </location>
</feature>
<name>A0A0R2S6C9_9GAMM</name>
<accession>A0A0R2S6C9</accession>
<evidence type="ECO:0000313" key="4">
    <source>
        <dbReference type="EMBL" id="KRO70439.1"/>
    </source>
</evidence>
<dbReference type="SMART" id="SM00450">
    <property type="entry name" value="RHOD"/>
    <property type="match status" value="2"/>
</dbReference>
<feature type="domain" description="Rhodanese" evidence="3">
    <location>
        <begin position="189"/>
        <end position="301"/>
    </location>
</feature>
<dbReference type="SUPFAM" id="SSF52821">
    <property type="entry name" value="Rhodanese/Cell cycle control phosphatase"/>
    <property type="match status" value="2"/>
</dbReference>
<evidence type="ECO:0000256" key="2">
    <source>
        <dbReference type="ARBA" id="ARBA00022737"/>
    </source>
</evidence>
<dbReference type="CDD" id="cd01449">
    <property type="entry name" value="TST_Repeat_2"/>
    <property type="match status" value="1"/>
</dbReference>
<dbReference type="InterPro" id="IPR001763">
    <property type="entry name" value="Rhodanese-like_dom"/>
</dbReference>
<dbReference type="GO" id="GO:0004792">
    <property type="term" value="F:thiosulfate-cyanide sulfurtransferase activity"/>
    <property type="evidence" value="ECO:0007669"/>
    <property type="project" value="TreeGrafter"/>
</dbReference>
<reference evidence="4 5" key="1">
    <citation type="submission" date="2015-10" db="EMBL/GenBank/DDBJ databases">
        <title>Metagenome-Assembled Genomes uncover a global brackish microbiome.</title>
        <authorList>
            <person name="Hugerth L.W."/>
            <person name="Larsson J."/>
            <person name="Alneberg J."/>
            <person name="Lindh M.V."/>
            <person name="Legrand C."/>
            <person name="Pinhassi J."/>
            <person name="Andersson A.F."/>
        </authorList>
    </citation>
    <scope>NUCLEOTIDE SEQUENCE [LARGE SCALE GENOMIC DNA]</scope>
    <source>
        <strain evidence="4">BACL4 MAG-120507-bin80</strain>
    </source>
</reference>
<dbReference type="PROSITE" id="PS50206">
    <property type="entry name" value="RHODANESE_3"/>
    <property type="match status" value="2"/>
</dbReference>
<dbReference type="Proteomes" id="UP000051934">
    <property type="component" value="Unassembled WGS sequence"/>
</dbReference>
<dbReference type="Pfam" id="PF00581">
    <property type="entry name" value="Rhodanese"/>
    <property type="match status" value="2"/>
</dbReference>
<dbReference type="PANTHER" id="PTHR11364">
    <property type="entry name" value="THIOSULFATE SULFERTANSFERASE"/>
    <property type="match status" value="1"/>
</dbReference>
<dbReference type="AlphaFoldDB" id="A0A0R2S6C9"/>
<protein>
    <recommendedName>
        <fullName evidence="3">Rhodanese domain-containing protein</fullName>
    </recommendedName>
</protein>
<dbReference type="CDD" id="cd01448">
    <property type="entry name" value="TST_Repeat_1"/>
    <property type="match status" value="1"/>
</dbReference>
<dbReference type="EMBL" id="LIBB01000335">
    <property type="protein sequence ID" value="KRO70439.1"/>
    <property type="molecule type" value="Genomic_DNA"/>
</dbReference>
<gene>
    <name evidence="4" type="ORF">ABR69_03045</name>
</gene>
<comment type="caution">
    <text evidence="4">The sequence shown here is derived from an EMBL/GenBank/DDBJ whole genome shotgun (WGS) entry which is preliminary data.</text>
</comment>
<dbReference type="InterPro" id="IPR045078">
    <property type="entry name" value="TST/MPST-like"/>
</dbReference>
<evidence type="ECO:0000256" key="1">
    <source>
        <dbReference type="ARBA" id="ARBA00022679"/>
    </source>
</evidence>